<dbReference type="NCBIfam" id="TIGR01611">
    <property type="entry name" value="tail_tube"/>
    <property type="match status" value="1"/>
</dbReference>
<reference evidence="1" key="1">
    <citation type="journal article" date="2014" name="Science">
        <title>Marine tubeworm metamorphosis induced by arrays of bacterial phage tail-like structures.</title>
        <authorList>
            <person name="Shikuma N.J."/>
            <person name="Pilhofer M."/>
            <person name="Weiss G.L."/>
            <person name="Hadfield M.G."/>
            <person name="Jensen G.J."/>
            <person name="Newman D.K."/>
        </authorList>
    </citation>
    <scope>NUCLEOTIDE SEQUENCE</scope>
    <source>
        <strain evidence="1">HI1</strain>
    </source>
</reference>
<sequence length="171" mass="18813">MAMSPKILKKSKLFVDGKGYLGIADEISLPKVTVKTREVTSGFQAPIELDVGQLEKLEGSITLLEYNADVLKLLGDWGGTGRTINLTARGAIQKQGAAPEPVVVTLHGFFKEVDMGSWKDGEEAKMTLQYAVQKYKLEVNNEVIYNIDLYNDIREIAGVDHMANLRKTIGA</sequence>
<proteinExistence type="predicted"/>
<dbReference type="InterPro" id="IPR006498">
    <property type="entry name" value="Tail_tube"/>
</dbReference>
<dbReference type="RefSeq" id="WP_023397066.1">
    <property type="nucleotide sequence ID" value="NZ_JAGJEH010000003.1"/>
</dbReference>
<dbReference type="EMBL" id="KF724689">
    <property type="protein sequence ID" value="AHX39971.1"/>
    <property type="molecule type" value="Genomic_DNA"/>
</dbReference>
<dbReference type="GeneID" id="57363153"/>
<organism evidence="1">
    <name type="scientific">Pseudoalteromonas luteoviolacea</name>
    <dbReference type="NCBI Taxonomy" id="43657"/>
    <lineage>
        <taxon>Bacteria</taxon>
        <taxon>Pseudomonadati</taxon>
        <taxon>Pseudomonadota</taxon>
        <taxon>Gammaproteobacteria</taxon>
        <taxon>Alteromonadales</taxon>
        <taxon>Pseudoalteromonadaceae</taxon>
        <taxon>Pseudoalteromonas</taxon>
    </lineage>
</organism>
<evidence type="ECO:0000313" key="1">
    <source>
        <dbReference type="EMBL" id="AHX39971.1"/>
    </source>
</evidence>
<name>A0A023Q198_9GAMM</name>
<dbReference type="AlphaFoldDB" id="A0A023Q198"/>
<accession>A0A023Q198</accession>
<dbReference type="OrthoDB" id="3078668at2"/>
<protein>
    <submittedName>
        <fullName evidence="1">Major tail tube protein</fullName>
    </submittedName>
</protein>
<dbReference type="Pfam" id="PF04985">
    <property type="entry name" value="Phage_tube"/>
    <property type="match status" value="1"/>
</dbReference>